<evidence type="ECO:0000313" key="1">
    <source>
        <dbReference type="EMBL" id="MCK7615906.1"/>
    </source>
</evidence>
<protein>
    <submittedName>
        <fullName evidence="1">DUF2459 domain-containing protein</fullName>
    </submittedName>
</protein>
<dbReference type="EMBL" id="JALNMJ010000034">
    <property type="protein sequence ID" value="MCK7615906.1"/>
    <property type="molecule type" value="Genomic_DNA"/>
</dbReference>
<sequence length="141" mass="15360">MIIPRPFPFSDKVAAGQGDPGEIRRILILSNAIHTDIALPADEDVLAAFDFVSEGGLELDYPGVVWIVFGWGGRSFYLETPTWAELKPGPVFDALTWDASVMHVRRTGTIPLSLDEVQSLDLSGESFDALVNDILSIGIEC</sequence>
<evidence type="ECO:0000313" key="2">
    <source>
        <dbReference type="Proteomes" id="UP001431221"/>
    </source>
</evidence>
<name>A0ABT0H2J9_9HYPH</name>
<dbReference type="Proteomes" id="UP001431221">
    <property type="component" value="Unassembled WGS sequence"/>
</dbReference>
<comment type="caution">
    <text evidence="1">The sequence shown here is derived from an EMBL/GenBank/DDBJ whole genome shotgun (WGS) entry which is preliminary data.</text>
</comment>
<dbReference type="InterPro" id="IPR011727">
    <property type="entry name" value="CHP02117"/>
</dbReference>
<dbReference type="Pfam" id="PF09601">
    <property type="entry name" value="DUF2459"/>
    <property type="match status" value="1"/>
</dbReference>
<reference evidence="1" key="1">
    <citation type="submission" date="2022-04" db="EMBL/GenBank/DDBJ databases">
        <title>Roseibium sp. CAU 1639 isolated from mud.</title>
        <authorList>
            <person name="Kim W."/>
        </authorList>
    </citation>
    <scope>NUCLEOTIDE SEQUENCE</scope>
    <source>
        <strain evidence="1">CAU 1639</strain>
    </source>
</reference>
<organism evidence="1 2">
    <name type="scientific">Roseibium sediminicola</name>
    <dbReference type="NCBI Taxonomy" id="2933272"/>
    <lineage>
        <taxon>Bacteria</taxon>
        <taxon>Pseudomonadati</taxon>
        <taxon>Pseudomonadota</taxon>
        <taxon>Alphaproteobacteria</taxon>
        <taxon>Hyphomicrobiales</taxon>
        <taxon>Stappiaceae</taxon>
        <taxon>Roseibium</taxon>
    </lineage>
</organism>
<keyword evidence="2" id="KW-1185">Reference proteome</keyword>
<accession>A0ABT0H2J9</accession>
<gene>
    <name evidence="1" type="ORF">M0H32_27430</name>
</gene>
<proteinExistence type="predicted"/>
<dbReference type="RefSeq" id="WP_248159794.1">
    <property type="nucleotide sequence ID" value="NZ_JALNMJ010000034.1"/>
</dbReference>